<organism evidence="2 3">
    <name type="scientific">Olivibacter domesticus</name>
    <name type="common">Pseudosphingobacterium domesticum</name>
    <dbReference type="NCBI Taxonomy" id="407022"/>
    <lineage>
        <taxon>Bacteria</taxon>
        <taxon>Pseudomonadati</taxon>
        <taxon>Bacteroidota</taxon>
        <taxon>Sphingobacteriia</taxon>
        <taxon>Sphingobacteriales</taxon>
        <taxon>Sphingobacteriaceae</taxon>
        <taxon>Olivibacter</taxon>
    </lineage>
</organism>
<proteinExistence type="predicted"/>
<dbReference type="OrthoDB" id="878045at2"/>
<dbReference type="Proteomes" id="UP000199421">
    <property type="component" value="Unassembled WGS sequence"/>
</dbReference>
<evidence type="ECO:0000256" key="1">
    <source>
        <dbReference type="SAM" id="SignalP"/>
    </source>
</evidence>
<feature type="chain" id="PRO_5011491305" evidence="1">
    <location>
        <begin position="25"/>
        <end position="190"/>
    </location>
</feature>
<reference evidence="3" key="1">
    <citation type="submission" date="2016-10" db="EMBL/GenBank/DDBJ databases">
        <authorList>
            <person name="Varghese N."/>
            <person name="Submissions S."/>
        </authorList>
    </citation>
    <scope>NUCLEOTIDE SEQUENCE [LARGE SCALE GENOMIC DNA]</scope>
    <source>
        <strain evidence="3">DSM 18733</strain>
    </source>
</reference>
<evidence type="ECO:0000313" key="3">
    <source>
        <dbReference type="Proteomes" id="UP000199421"/>
    </source>
</evidence>
<gene>
    <name evidence="2" type="ORF">SAMN05661044_00112</name>
</gene>
<keyword evidence="1" id="KW-0732">Signal</keyword>
<dbReference type="EMBL" id="FOAF01000001">
    <property type="protein sequence ID" value="SEK38496.1"/>
    <property type="molecule type" value="Genomic_DNA"/>
</dbReference>
<keyword evidence="3" id="KW-1185">Reference proteome</keyword>
<evidence type="ECO:0000313" key="2">
    <source>
        <dbReference type="EMBL" id="SEK38496.1"/>
    </source>
</evidence>
<dbReference type="RefSeq" id="WP_093316589.1">
    <property type="nucleotide sequence ID" value="NZ_FOAF01000001.1"/>
</dbReference>
<accession>A0A1H7GK05</accession>
<protein>
    <submittedName>
        <fullName evidence="2">Uncharacterized protein</fullName>
    </submittedName>
</protein>
<sequence length="190" mass="22048">MRTTLSLHLILIFLCLACSPSKEAVEPELNYDEKENVFLKDFRQKALGRWRIDKMTIAKNYIFSPSEEDSTALNVGYIDVNNIDNDANQKEKYNQLQASFTINNQSMPIKGRLFGYNKDGKQFIGASGLIESAYIFSVPVYIDELPLEYQFLDKYFFGDNYVIELDENAEHMTWKGLNHFIRSMELTKIN</sequence>
<name>A0A1H7GK05_OLID1</name>
<dbReference type="AlphaFoldDB" id="A0A1H7GK05"/>
<feature type="signal peptide" evidence="1">
    <location>
        <begin position="1"/>
        <end position="24"/>
    </location>
</feature>